<reference evidence="4" key="1">
    <citation type="submission" date="2023-06" db="EMBL/GenBank/DDBJ databases">
        <title>Genome-scale phylogeny and comparative genomics of the fungal order Sordariales.</title>
        <authorList>
            <consortium name="Lawrence Berkeley National Laboratory"/>
            <person name="Hensen N."/>
            <person name="Bonometti L."/>
            <person name="Westerberg I."/>
            <person name="Brannstrom I.O."/>
            <person name="Guillou S."/>
            <person name="Cros-Aarteil S."/>
            <person name="Calhoun S."/>
            <person name="Haridas S."/>
            <person name="Kuo A."/>
            <person name="Mondo S."/>
            <person name="Pangilinan J."/>
            <person name="Riley R."/>
            <person name="Labutti K."/>
            <person name="Andreopoulos B."/>
            <person name="Lipzen A."/>
            <person name="Chen C."/>
            <person name="Yanf M."/>
            <person name="Daum C."/>
            <person name="Ng V."/>
            <person name="Clum A."/>
            <person name="Steindorff A."/>
            <person name="Ohm R."/>
            <person name="Martin F."/>
            <person name="Silar P."/>
            <person name="Natvig D."/>
            <person name="Lalanne C."/>
            <person name="Gautier V."/>
            <person name="Ament-Velasquez S.L."/>
            <person name="Kruys A."/>
            <person name="Hutchinson M.I."/>
            <person name="Powell A.J."/>
            <person name="Barry K."/>
            <person name="Miller A.N."/>
            <person name="Grigoriev I.V."/>
            <person name="Debuchy R."/>
            <person name="Gladieux P."/>
            <person name="Thoren M.H."/>
            <person name="Johannesson H."/>
        </authorList>
    </citation>
    <scope>NUCLEOTIDE SEQUENCE</scope>
    <source>
        <strain evidence="4">CBS 606.72</strain>
    </source>
</reference>
<sequence>MDRIYHMALLTIVALSSTAPVLPGSSSRPRIQPSHPQTPAHSSPFSPWPGFLDAILASASTPETSWAVASSRWDTRGWTFQERKLSRRMLLVDATESYLCCARGTFWEGDSRVELDIETAGRSTEDGEDKMDMIEEGLYNLGEEGGEETFGAYAWLVEGYSVRQLTFRSDVVNAFMGVGNILAARMGSGMLWGVLERWLMMGLLWRGRCAEGRDGDGVVPSWSWAAWEGKVDYGSGKERIERERRVAMDSFIARESEVGSLVTFWYADKRQDGSMVVRRVEEGRVWFSPWQDFWDDVEFEEHLAKMWNRHWENPGDVHGTMVNDTWGWCYHNPRDCLQRVDISDEARAKAQTVPGALVFTATTAMLTLRHTTRKQVSELPKDVVCFDMVHLGRSFLGGELFVGQAMPMDREWVAKTLGLSHKYRLIVLGAGVANEVRERTYGSWKDCGGGQFPAIGVVNLLAWKQVKTVWESVVLG</sequence>
<keyword evidence="2" id="KW-0732">Signal</keyword>
<feature type="domain" description="Heterokaryon incompatibility" evidence="3">
    <location>
        <begin position="1"/>
        <end position="82"/>
    </location>
</feature>
<dbReference type="Proteomes" id="UP001175000">
    <property type="component" value="Unassembled WGS sequence"/>
</dbReference>
<protein>
    <recommendedName>
        <fullName evidence="3">Heterokaryon incompatibility domain-containing protein</fullName>
    </recommendedName>
</protein>
<dbReference type="PANTHER" id="PTHR33112:SF12">
    <property type="entry name" value="HETEROKARYON INCOMPATIBILITY DOMAIN-CONTAINING PROTEIN"/>
    <property type="match status" value="1"/>
</dbReference>
<proteinExistence type="predicted"/>
<evidence type="ECO:0000313" key="5">
    <source>
        <dbReference type="Proteomes" id="UP001175000"/>
    </source>
</evidence>
<evidence type="ECO:0000313" key="4">
    <source>
        <dbReference type="EMBL" id="KAK0634183.1"/>
    </source>
</evidence>
<keyword evidence="5" id="KW-1185">Reference proteome</keyword>
<dbReference type="PANTHER" id="PTHR33112">
    <property type="entry name" value="DOMAIN PROTEIN, PUTATIVE-RELATED"/>
    <property type="match status" value="1"/>
</dbReference>
<name>A0AA39XHN1_9PEZI</name>
<evidence type="ECO:0000256" key="1">
    <source>
        <dbReference type="SAM" id="MobiDB-lite"/>
    </source>
</evidence>
<feature type="chain" id="PRO_5041301253" description="Heterokaryon incompatibility domain-containing protein" evidence="2">
    <location>
        <begin position="19"/>
        <end position="476"/>
    </location>
</feature>
<dbReference type="Pfam" id="PF06985">
    <property type="entry name" value="HET"/>
    <property type="match status" value="1"/>
</dbReference>
<feature type="region of interest" description="Disordered" evidence="1">
    <location>
        <begin position="24"/>
        <end position="44"/>
    </location>
</feature>
<organism evidence="4 5">
    <name type="scientific">Immersiella caudata</name>
    <dbReference type="NCBI Taxonomy" id="314043"/>
    <lineage>
        <taxon>Eukaryota</taxon>
        <taxon>Fungi</taxon>
        <taxon>Dikarya</taxon>
        <taxon>Ascomycota</taxon>
        <taxon>Pezizomycotina</taxon>
        <taxon>Sordariomycetes</taxon>
        <taxon>Sordariomycetidae</taxon>
        <taxon>Sordariales</taxon>
        <taxon>Lasiosphaeriaceae</taxon>
        <taxon>Immersiella</taxon>
    </lineage>
</organism>
<dbReference type="InterPro" id="IPR010730">
    <property type="entry name" value="HET"/>
</dbReference>
<evidence type="ECO:0000256" key="2">
    <source>
        <dbReference type="SAM" id="SignalP"/>
    </source>
</evidence>
<comment type="caution">
    <text evidence="4">The sequence shown here is derived from an EMBL/GenBank/DDBJ whole genome shotgun (WGS) entry which is preliminary data.</text>
</comment>
<accession>A0AA39XHN1</accession>
<dbReference type="AlphaFoldDB" id="A0AA39XHN1"/>
<evidence type="ECO:0000259" key="3">
    <source>
        <dbReference type="Pfam" id="PF06985"/>
    </source>
</evidence>
<dbReference type="EMBL" id="JAULSU010000001">
    <property type="protein sequence ID" value="KAK0634183.1"/>
    <property type="molecule type" value="Genomic_DNA"/>
</dbReference>
<gene>
    <name evidence="4" type="ORF">B0T14DRAFT_561698</name>
</gene>
<feature type="signal peptide" evidence="2">
    <location>
        <begin position="1"/>
        <end position="18"/>
    </location>
</feature>